<protein>
    <recommendedName>
        <fullName evidence="4">Autophagy-related protein 13</fullName>
    </recommendedName>
</protein>
<dbReference type="FunFam" id="3.30.900.10:FF:000016">
    <property type="entry name" value="Autophagy-related protein 13"/>
    <property type="match status" value="1"/>
</dbReference>
<name>A0A0L0C0Y2_LUCCU</name>
<dbReference type="EMBL" id="JRES01001062">
    <property type="protein sequence ID" value="KNC25906.1"/>
    <property type="molecule type" value="Genomic_DNA"/>
</dbReference>
<dbReference type="GO" id="GO:0034497">
    <property type="term" value="P:protein localization to phagophore assembly site"/>
    <property type="evidence" value="ECO:0007669"/>
    <property type="project" value="TreeGrafter"/>
</dbReference>
<dbReference type="GO" id="GO:1990316">
    <property type="term" value="C:Atg1/ULK1 kinase complex"/>
    <property type="evidence" value="ECO:0007669"/>
    <property type="project" value="InterPro"/>
</dbReference>
<dbReference type="PANTHER" id="PTHR13430:SF4">
    <property type="entry name" value="AUTOPHAGY-RELATED PROTEIN 13"/>
    <property type="match status" value="1"/>
</dbReference>
<dbReference type="OMA" id="MSAQRLN"/>
<evidence type="ECO:0000256" key="4">
    <source>
        <dbReference type="RuleBase" id="RU361214"/>
    </source>
</evidence>
<comment type="subcellular location">
    <subcellularLocation>
        <location evidence="1">Preautophagosomal structure</location>
    </subcellularLocation>
</comment>
<dbReference type="OrthoDB" id="70161at2759"/>
<sequence>MSTQRINAAEKDLEKFIKFLALKSTQVVVQSRLGEKIQTKCNPLAGNDWFNLVVEDHPDVYAETKKALALAPGESILKRLPLCVEISLKTAEGDQMILEVWSLELQPSASNKSKEANDKAQNQNLNSTATEQPCLKTAHAIYNRMGMLLKSLISLTRATPAYKLSRRQCPDSYSIYYRIYVERPQIHTLGEGHKNVRIGHLNTIVGNLVMSVAYRTKMTITPTTTAAGQTRTRETNTIMIDSNHFKHTETAGKQNAGGLNGKKSAGLGGEKKIIDIEKPLRPGAFTDIGKLRQYTEDDFVLPETPPFEWLLRKPRHESAGSAGTGSIESLNRKCDSPQTSPLGNGHQNNININNALNNNSTNSNNNANTTTNNNSAAFKSLENDENLQQQLLQQQQQQKSPNNSTHSQSPVKSLFVPQPPANTRPPHASTANLPVSQVNNHSADDENLLKELNFPFASPTSHVNDLAKFYRDCYHAPPLKGFSELQAEICTTTATTTTTVVAPISSSASTNNTQTTAVNPQSCSAASNAADYSLVDDLSKQLEQFETSLEDYDKLVSQLGILQTSSSTGSRSSGGLQMSN</sequence>
<evidence type="ECO:0000256" key="5">
    <source>
        <dbReference type="SAM" id="MobiDB-lite"/>
    </source>
</evidence>
<evidence type="ECO:0000259" key="6">
    <source>
        <dbReference type="Pfam" id="PF10033"/>
    </source>
</evidence>
<dbReference type="STRING" id="7375.A0A0L0C0Y2"/>
<feature type="compositionally biased region" description="Polar residues" evidence="5">
    <location>
        <begin position="399"/>
        <end position="411"/>
    </location>
</feature>
<evidence type="ECO:0000313" key="8">
    <source>
        <dbReference type="Proteomes" id="UP000037069"/>
    </source>
</evidence>
<dbReference type="GO" id="GO:0000407">
    <property type="term" value="C:phagophore assembly site"/>
    <property type="evidence" value="ECO:0007669"/>
    <property type="project" value="UniProtKB-SubCell"/>
</dbReference>
<keyword evidence="3 4" id="KW-0072">Autophagy</keyword>
<accession>A0A0L0C0Y2</accession>
<keyword evidence="8" id="KW-1185">Reference proteome</keyword>
<dbReference type="GO" id="GO:0034727">
    <property type="term" value="P:piecemeal microautophagy of the nucleus"/>
    <property type="evidence" value="ECO:0007669"/>
    <property type="project" value="TreeGrafter"/>
</dbReference>
<dbReference type="Proteomes" id="UP000037069">
    <property type="component" value="Unassembled WGS sequence"/>
</dbReference>
<dbReference type="GO" id="GO:0000423">
    <property type="term" value="P:mitophagy"/>
    <property type="evidence" value="ECO:0007669"/>
    <property type="project" value="TreeGrafter"/>
</dbReference>
<comment type="similarity">
    <text evidence="2 4">Belongs to the ATG13 family. Metazoan subfamily.</text>
</comment>
<reference evidence="7 8" key="1">
    <citation type="journal article" date="2015" name="Nat. Commun.">
        <title>Lucilia cuprina genome unlocks parasitic fly biology to underpin future interventions.</title>
        <authorList>
            <person name="Anstead C.A."/>
            <person name="Korhonen P.K."/>
            <person name="Young N.D."/>
            <person name="Hall R.S."/>
            <person name="Jex A.R."/>
            <person name="Murali S.C."/>
            <person name="Hughes D.S."/>
            <person name="Lee S.F."/>
            <person name="Perry T."/>
            <person name="Stroehlein A.J."/>
            <person name="Ansell B.R."/>
            <person name="Breugelmans B."/>
            <person name="Hofmann A."/>
            <person name="Qu J."/>
            <person name="Dugan S."/>
            <person name="Lee S.L."/>
            <person name="Chao H."/>
            <person name="Dinh H."/>
            <person name="Han Y."/>
            <person name="Doddapaneni H.V."/>
            <person name="Worley K.C."/>
            <person name="Muzny D.M."/>
            <person name="Ioannidis P."/>
            <person name="Waterhouse R.M."/>
            <person name="Zdobnov E.M."/>
            <person name="James P.J."/>
            <person name="Bagnall N.H."/>
            <person name="Kotze A.C."/>
            <person name="Gibbs R.A."/>
            <person name="Richards S."/>
            <person name="Batterham P."/>
            <person name="Gasser R.B."/>
        </authorList>
    </citation>
    <scope>NUCLEOTIDE SEQUENCE [LARGE SCALE GENOMIC DNA]</scope>
    <source>
        <strain evidence="7 8">LS</strain>
        <tissue evidence="7">Full body</tissue>
    </source>
</reference>
<dbReference type="PANTHER" id="PTHR13430">
    <property type="match status" value="1"/>
</dbReference>
<evidence type="ECO:0000256" key="2">
    <source>
        <dbReference type="ARBA" id="ARBA00007341"/>
    </source>
</evidence>
<evidence type="ECO:0000256" key="3">
    <source>
        <dbReference type="ARBA" id="ARBA00023006"/>
    </source>
</evidence>
<gene>
    <name evidence="7" type="ORF">FF38_03404</name>
</gene>
<dbReference type="GO" id="GO:0005829">
    <property type="term" value="C:cytosol"/>
    <property type="evidence" value="ECO:0007669"/>
    <property type="project" value="TreeGrafter"/>
</dbReference>
<dbReference type="Pfam" id="PF10033">
    <property type="entry name" value="ATG13"/>
    <property type="match status" value="1"/>
</dbReference>
<comment type="caution">
    <text evidence="7">The sequence shown here is derived from an EMBL/GenBank/DDBJ whole genome shotgun (WGS) entry which is preliminary data.</text>
</comment>
<proteinExistence type="inferred from homology"/>
<feature type="region of interest" description="Disordered" evidence="5">
    <location>
        <begin position="311"/>
        <end position="374"/>
    </location>
</feature>
<feature type="compositionally biased region" description="Polar residues" evidence="5">
    <location>
        <begin position="429"/>
        <end position="438"/>
    </location>
</feature>
<dbReference type="AlphaFoldDB" id="A0A0L0C0Y2"/>
<feature type="compositionally biased region" description="Low complexity" evidence="5">
    <location>
        <begin position="348"/>
        <end position="374"/>
    </location>
</feature>
<feature type="region of interest" description="Disordered" evidence="5">
    <location>
        <begin position="390"/>
        <end position="438"/>
    </location>
</feature>
<feature type="compositionally biased region" description="Polar residues" evidence="5">
    <location>
        <begin position="336"/>
        <end position="347"/>
    </location>
</feature>
<dbReference type="InterPro" id="IPR018731">
    <property type="entry name" value="Atg13_N"/>
</dbReference>
<evidence type="ECO:0000256" key="1">
    <source>
        <dbReference type="ARBA" id="ARBA00004329"/>
    </source>
</evidence>
<dbReference type="Gene3D" id="3.30.900.10">
    <property type="entry name" value="HORMA domain"/>
    <property type="match status" value="1"/>
</dbReference>
<dbReference type="InterPro" id="IPR040182">
    <property type="entry name" value="ATG13"/>
</dbReference>
<dbReference type="InterPro" id="IPR036570">
    <property type="entry name" value="HORMA_dom_sf"/>
</dbReference>
<feature type="domain" description="Autophagy-related protein 13 N-terminal" evidence="6">
    <location>
        <begin position="92"/>
        <end position="217"/>
    </location>
</feature>
<evidence type="ECO:0000313" key="7">
    <source>
        <dbReference type="EMBL" id="KNC25906.1"/>
    </source>
</evidence>
<organism evidence="7 8">
    <name type="scientific">Lucilia cuprina</name>
    <name type="common">Green bottle fly</name>
    <name type="synonym">Australian sheep blowfly</name>
    <dbReference type="NCBI Taxonomy" id="7375"/>
    <lineage>
        <taxon>Eukaryota</taxon>
        <taxon>Metazoa</taxon>
        <taxon>Ecdysozoa</taxon>
        <taxon>Arthropoda</taxon>
        <taxon>Hexapoda</taxon>
        <taxon>Insecta</taxon>
        <taxon>Pterygota</taxon>
        <taxon>Neoptera</taxon>
        <taxon>Endopterygota</taxon>
        <taxon>Diptera</taxon>
        <taxon>Brachycera</taxon>
        <taxon>Muscomorpha</taxon>
        <taxon>Oestroidea</taxon>
        <taxon>Calliphoridae</taxon>
        <taxon>Luciliinae</taxon>
        <taxon>Lucilia</taxon>
    </lineage>
</organism>